<evidence type="ECO:0000259" key="3">
    <source>
        <dbReference type="Pfam" id="PF14258"/>
    </source>
</evidence>
<evidence type="ECO:0000256" key="2">
    <source>
        <dbReference type="SAM" id="Phobius"/>
    </source>
</evidence>
<keyword evidence="2" id="KW-0812">Transmembrane</keyword>
<evidence type="ECO:0000313" key="4">
    <source>
        <dbReference type="EMBL" id="QDU64371.1"/>
    </source>
</evidence>
<dbReference type="Proteomes" id="UP000317093">
    <property type="component" value="Chromosome"/>
</dbReference>
<feature type="region of interest" description="Disordered" evidence="1">
    <location>
        <begin position="1"/>
        <end position="20"/>
    </location>
</feature>
<feature type="compositionally biased region" description="Polar residues" evidence="1">
    <location>
        <begin position="456"/>
        <end position="465"/>
    </location>
</feature>
<organism evidence="4 5">
    <name type="scientific">Kolteria novifilia</name>
    <dbReference type="NCBI Taxonomy" id="2527975"/>
    <lineage>
        <taxon>Bacteria</taxon>
        <taxon>Pseudomonadati</taxon>
        <taxon>Planctomycetota</taxon>
        <taxon>Planctomycetia</taxon>
        <taxon>Kolteriales</taxon>
        <taxon>Kolteriaceae</taxon>
        <taxon>Kolteria</taxon>
    </lineage>
</organism>
<feature type="region of interest" description="Disordered" evidence="1">
    <location>
        <begin position="444"/>
        <end position="465"/>
    </location>
</feature>
<dbReference type="InterPro" id="IPR025646">
    <property type="entry name" value="DUF4350"/>
</dbReference>
<dbReference type="AlphaFoldDB" id="A0A518BBK7"/>
<feature type="transmembrane region" description="Helical" evidence="2">
    <location>
        <begin position="304"/>
        <end position="326"/>
    </location>
</feature>
<name>A0A518BBK7_9BACT</name>
<evidence type="ECO:0000256" key="1">
    <source>
        <dbReference type="SAM" id="MobiDB-lite"/>
    </source>
</evidence>
<protein>
    <recommendedName>
        <fullName evidence="3">DUF4350 domain-containing protein</fullName>
    </recommendedName>
</protein>
<accession>A0A518BBK7</accession>
<reference evidence="4 5" key="1">
    <citation type="submission" date="2019-02" db="EMBL/GenBank/DDBJ databases">
        <title>Deep-cultivation of Planctomycetes and their phenomic and genomic characterization uncovers novel biology.</title>
        <authorList>
            <person name="Wiegand S."/>
            <person name="Jogler M."/>
            <person name="Boedeker C."/>
            <person name="Pinto D."/>
            <person name="Vollmers J."/>
            <person name="Rivas-Marin E."/>
            <person name="Kohn T."/>
            <person name="Peeters S.H."/>
            <person name="Heuer A."/>
            <person name="Rast P."/>
            <person name="Oberbeckmann S."/>
            <person name="Bunk B."/>
            <person name="Jeske O."/>
            <person name="Meyerdierks A."/>
            <person name="Storesund J.E."/>
            <person name="Kallscheuer N."/>
            <person name="Luecker S."/>
            <person name="Lage O.M."/>
            <person name="Pohl T."/>
            <person name="Merkel B.J."/>
            <person name="Hornburger P."/>
            <person name="Mueller R.-W."/>
            <person name="Bruemmer F."/>
            <person name="Labrenz M."/>
            <person name="Spormann A.M."/>
            <person name="Op den Camp H."/>
            <person name="Overmann J."/>
            <person name="Amann R."/>
            <person name="Jetten M.S.M."/>
            <person name="Mascher T."/>
            <person name="Medema M.H."/>
            <person name="Devos D.P."/>
            <person name="Kaster A.-K."/>
            <person name="Ovreas L."/>
            <person name="Rohde M."/>
            <person name="Galperin M.Y."/>
            <person name="Jogler C."/>
        </authorList>
    </citation>
    <scope>NUCLEOTIDE SEQUENCE [LARGE SCALE GENOMIC DNA]</scope>
    <source>
        <strain evidence="4 5">Pan216</strain>
    </source>
</reference>
<keyword evidence="2" id="KW-1133">Transmembrane helix</keyword>
<dbReference type="KEGG" id="knv:Pan216_52610"/>
<dbReference type="EMBL" id="CP036279">
    <property type="protein sequence ID" value="QDU64371.1"/>
    <property type="molecule type" value="Genomic_DNA"/>
</dbReference>
<gene>
    <name evidence="4" type="ORF">Pan216_52610</name>
</gene>
<dbReference type="Pfam" id="PF14258">
    <property type="entry name" value="DUF4350"/>
    <property type="match status" value="1"/>
</dbReference>
<proteinExistence type="predicted"/>
<keyword evidence="5" id="KW-1185">Reference proteome</keyword>
<keyword evidence="2" id="KW-0472">Membrane</keyword>
<evidence type="ECO:0000313" key="5">
    <source>
        <dbReference type="Proteomes" id="UP000317093"/>
    </source>
</evidence>
<feature type="domain" description="DUF4350" evidence="3">
    <location>
        <begin position="81"/>
        <end position="223"/>
    </location>
</feature>
<sequence>MGGLFAPDCRANDDLGETPPLSPFGSRADAFRYLFAFHRLTPSSLEEFRAAPREDWDRWIIVLVGAPEPLARLTTMPLEPTDFVEKGGALLIASDDDWSQFVVDIESGPLGVLDPREAYMGRTSLPLIDDWNLANPDAQRLTQGVDTIVMNLPGYLAGLKANEWAVGYLPPSAAIGQRPLRGHRPVISAGSLGKGRVMVVADQTLFLNEMIQEEDNLTFALNTVAWLIGDRSPQDLHVLFVKDVDVIGEWVDPRFRDGSFNLPGIEELIAVANSLISGLEDEGVFDEQIQRVQSRLPIVPFQRAVAMLTSLFLLLLLGWWLMGVRARHLPRKRSRRRKERAQPVPLGNLLEQRRTDLVGTGDFTDPVVRLAEQFFCHTLRADVHEPKMPPVRVRGSLWRRWKRWWQLRYLWRLLRRSSSRPVSRREFRRVQILVGELERMVRDGSLTPVDSEPSRRTGQPGKSSV</sequence>